<keyword evidence="1" id="KW-0732">Signal</keyword>
<dbReference type="RefSeq" id="WP_058305184.1">
    <property type="nucleotide sequence ID" value="NZ_CABKVG010000006.1"/>
</dbReference>
<accession>A0ABY4E5J3</accession>
<keyword evidence="3" id="KW-1185">Reference proteome</keyword>
<dbReference type="EMBL" id="CP091511">
    <property type="protein sequence ID" value="UOO91044.1"/>
    <property type="molecule type" value="Genomic_DNA"/>
</dbReference>
<protein>
    <recommendedName>
        <fullName evidence="4">Lipoprotein</fullName>
    </recommendedName>
</protein>
<sequence length="126" mass="13676">MNASYTTVCLSLLSALIVSACAPSAPEASSKPTQPQDTTAQQNGFGAEFEQQYVAQCLKEQTSVNVDTKVYCLCMGSFVVRDTKASEFMPVWQAHLSGTASADQQAQLAQWADTAKKQRGCRIEKF</sequence>
<evidence type="ECO:0000313" key="2">
    <source>
        <dbReference type="EMBL" id="UOO91044.1"/>
    </source>
</evidence>
<evidence type="ECO:0008006" key="4">
    <source>
        <dbReference type="Google" id="ProtNLM"/>
    </source>
</evidence>
<proteinExistence type="predicted"/>
<reference evidence="2 3" key="1">
    <citation type="journal article" date="2022" name="Res Sq">
        <title>Evolution of multicellular longitudinally dividing oral cavity symbionts (Neisseriaceae).</title>
        <authorList>
            <person name="Nyongesa S."/>
            <person name="Weber P."/>
            <person name="Bernet E."/>
            <person name="Pullido F."/>
            <person name="Nieckarz M."/>
            <person name="Delaby M."/>
            <person name="Nieves C."/>
            <person name="Viehboeck T."/>
            <person name="Krause N."/>
            <person name="Rivera-Millot A."/>
            <person name="Nakamura A."/>
            <person name="Vischer N."/>
            <person name="VanNieuwenhze M."/>
            <person name="Brun Y."/>
            <person name="Cava F."/>
            <person name="Bulgheresi S."/>
            <person name="Veyrier F."/>
        </authorList>
    </citation>
    <scope>NUCLEOTIDE SEQUENCE [LARGE SCALE GENOMIC DNA]</scope>
    <source>
        <strain evidence="2 3">SN4</strain>
    </source>
</reference>
<evidence type="ECO:0000256" key="1">
    <source>
        <dbReference type="SAM" id="SignalP"/>
    </source>
</evidence>
<evidence type="ECO:0000313" key="3">
    <source>
        <dbReference type="Proteomes" id="UP000832011"/>
    </source>
</evidence>
<organism evidence="2 3">
    <name type="scientific">Vitreoscilla massiliensis</name>
    <dbReference type="NCBI Taxonomy" id="1689272"/>
    <lineage>
        <taxon>Bacteria</taxon>
        <taxon>Pseudomonadati</taxon>
        <taxon>Pseudomonadota</taxon>
        <taxon>Betaproteobacteria</taxon>
        <taxon>Neisseriales</taxon>
        <taxon>Neisseriaceae</taxon>
        <taxon>Vitreoscilla</taxon>
    </lineage>
</organism>
<name>A0ABY4E5J3_9NEIS</name>
<feature type="signal peptide" evidence="1">
    <location>
        <begin position="1"/>
        <end position="20"/>
    </location>
</feature>
<gene>
    <name evidence="2" type="ORF">LVJ82_08785</name>
</gene>
<feature type="chain" id="PRO_5045857556" description="Lipoprotein" evidence="1">
    <location>
        <begin position="21"/>
        <end position="126"/>
    </location>
</feature>
<dbReference type="Proteomes" id="UP000832011">
    <property type="component" value="Chromosome"/>
</dbReference>